<evidence type="ECO:0000313" key="2">
    <source>
        <dbReference type="EMBL" id="KAK4268018.1"/>
    </source>
</evidence>
<keyword evidence="3" id="KW-1185">Reference proteome</keyword>
<evidence type="ECO:0000313" key="3">
    <source>
        <dbReference type="Proteomes" id="UP001293593"/>
    </source>
</evidence>
<feature type="region of interest" description="Disordered" evidence="1">
    <location>
        <begin position="140"/>
        <end position="163"/>
    </location>
</feature>
<dbReference type="Proteomes" id="UP001293593">
    <property type="component" value="Unassembled WGS sequence"/>
</dbReference>
<feature type="compositionally biased region" description="Basic and acidic residues" evidence="1">
    <location>
        <begin position="45"/>
        <end position="54"/>
    </location>
</feature>
<organism evidence="2 3">
    <name type="scientific">Acacia crassicarpa</name>
    <name type="common">northern wattle</name>
    <dbReference type="NCBI Taxonomy" id="499986"/>
    <lineage>
        <taxon>Eukaryota</taxon>
        <taxon>Viridiplantae</taxon>
        <taxon>Streptophyta</taxon>
        <taxon>Embryophyta</taxon>
        <taxon>Tracheophyta</taxon>
        <taxon>Spermatophyta</taxon>
        <taxon>Magnoliopsida</taxon>
        <taxon>eudicotyledons</taxon>
        <taxon>Gunneridae</taxon>
        <taxon>Pentapetalae</taxon>
        <taxon>rosids</taxon>
        <taxon>fabids</taxon>
        <taxon>Fabales</taxon>
        <taxon>Fabaceae</taxon>
        <taxon>Caesalpinioideae</taxon>
        <taxon>mimosoid clade</taxon>
        <taxon>Acacieae</taxon>
        <taxon>Acacia</taxon>
    </lineage>
</organism>
<dbReference type="PANTHER" id="PTHR35486:SF1">
    <property type="entry name" value="OS02G0689500 PROTEIN"/>
    <property type="match status" value="1"/>
</dbReference>
<proteinExistence type="predicted"/>
<evidence type="ECO:0000256" key="1">
    <source>
        <dbReference type="SAM" id="MobiDB-lite"/>
    </source>
</evidence>
<feature type="region of interest" description="Disordered" evidence="1">
    <location>
        <begin position="221"/>
        <end position="241"/>
    </location>
</feature>
<feature type="compositionally biased region" description="Polar residues" evidence="1">
    <location>
        <begin position="221"/>
        <end position="238"/>
    </location>
</feature>
<feature type="compositionally biased region" description="Low complexity" evidence="1">
    <location>
        <begin position="147"/>
        <end position="163"/>
    </location>
</feature>
<gene>
    <name evidence="2" type="ORF">QN277_024725</name>
</gene>
<feature type="region of interest" description="Disordered" evidence="1">
    <location>
        <begin position="40"/>
        <end position="66"/>
    </location>
</feature>
<accession>A0AAE1JGM7</accession>
<dbReference type="EMBL" id="JAWXYG010000007">
    <property type="protein sequence ID" value="KAK4268018.1"/>
    <property type="molecule type" value="Genomic_DNA"/>
</dbReference>
<comment type="caution">
    <text evidence="2">The sequence shown here is derived from an EMBL/GenBank/DDBJ whole genome shotgun (WGS) entry which is preliminary data.</text>
</comment>
<dbReference type="PANTHER" id="PTHR35486">
    <property type="entry name" value="EXPRESSED PROTEIN"/>
    <property type="match status" value="1"/>
</dbReference>
<dbReference type="AlphaFoldDB" id="A0AAE1JGM7"/>
<protein>
    <submittedName>
        <fullName evidence="2">Uncharacterized protein</fullName>
    </submittedName>
</protein>
<sequence length="318" mass="35321">MRCRKHQPEDLSSTVGVCASCLRERLIALIAAQEKAHLTRVSSRSSDDHPRKSDPNPPPLVFPRSVSPYVSRRKSDYASWQSCDRRNNLFYSTPQLGPTFGTGNSEANSGFPGRTSSLLKKKTGKFWIFSSLFRSRSDKLEANPRISSQESCEPSSSGSPSWFSMIFPNRRKNMDRMNSLEGSTATGRRRYRPTDRGMSPVTNESCVVDCDGCDRSPSAGTYSTETSPRWRKTPSTAPYATRRSRHVRNVSSMAFCLSPLVRASPNPHWNPKGLPPEVVAATEIRGTTAAKSHLSTASSFCGNRSRKFADFGRANNIR</sequence>
<name>A0AAE1JGM7_9FABA</name>
<reference evidence="2" key="1">
    <citation type="submission" date="2023-10" db="EMBL/GenBank/DDBJ databases">
        <title>Chromosome-level genome of the transformable northern wattle, Acacia crassicarpa.</title>
        <authorList>
            <person name="Massaro I."/>
            <person name="Sinha N.R."/>
            <person name="Poethig S."/>
            <person name="Leichty A.R."/>
        </authorList>
    </citation>
    <scope>NUCLEOTIDE SEQUENCE</scope>
    <source>
        <strain evidence="2">Acra3RX</strain>
        <tissue evidence="2">Leaf</tissue>
    </source>
</reference>